<evidence type="ECO:0008006" key="3">
    <source>
        <dbReference type="Google" id="ProtNLM"/>
    </source>
</evidence>
<proteinExistence type="predicted"/>
<keyword evidence="2" id="KW-1185">Reference proteome</keyword>
<evidence type="ECO:0000313" key="2">
    <source>
        <dbReference type="Proteomes" id="UP000815677"/>
    </source>
</evidence>
<dbReference type="Proteomes" id="UP000815677">
    <property type="component" value="Unassembled WGS sequence"/>
</dbReference>
<dbReference type="EMBL" id="DF839592">
    <property type="protein sequence ID" value="GAT44241.1"/>
    <property type="molecule type" value="Genomic_DNA"/>
</dbReference>
<accession>A0ABQ0KZ98</accession>
<organism evidence="1 2">
    <name type="scientific">Mycena chlorophos</name>
    <name type="common">Agaric fungus</name>
    <name type="synonym">Agaricus chlorophos</name>
    <dbReference type="NCBI Taxonomy" id="658473"/>
    <lineage>
        <taxon>Eukaryota</taxon>
        <taxon>Fungi</taxon>
        <taxon>Dikarya</taxon>
        <taxon>Basidiomycota</taxon>
        <taxon>Agaricomycotina</taxon>
        <taxon>Agaricomycetes</taxon>
        <taxon>Agaricomycetidae</taxon>
        <taxon>Agaricales</taxon>
        <taxon>Marasmiineae</taxon>
        <taxon>Mycenaceae</taxon>
        <taxon>Mycena</taxon>
    </lineage>
</organism>
<reference evidence="1" key="1">
    <citation type="submission" date="2014-09" db="EMBL/GenBank/DDBJ databases">
        <title>Genome sequence of the luminous mushroom Mycena chlorophos for searching fungal bioluminescence genes.</title>
        <authorList>
            <person name="Tanaka Y."/>
            <person name="Kasuga D."/>
            <person name="Oba Y."/>
            <person name="Hase S."/>
            <person name="Sato K."/>
            <person name="Oba Y."/>
            <person name="Sakakibara Y."/>
        </authorList>
    </citation>
    <scope>NUCLEOTIDE SEQUENCE</scope>
</reference>
<protein>
    <recommendedName>
        <fullName evidence="3">Secreted protein</fullName>
    </recommendedName>
</protein>
<evidence type="ECO:0000313" key="1">
    <source>
        <dbReference type="EMBL" id="GAT44241.1"/>
    </source>
</evidence>
<sequence>MTLSSWHGLISDSCFLTTTTTTAVHTRLRNFSVVAVLLSSVAAAAEDDLLAAVFSSASTANGFRELRTLASTLVGADILPTLACSFPR</sequence>
<gene>
    <name evidence="1" type="ORF">MCHLO_01879</name>
</gene>
<name>A0ABQ0KZ98_MYCCL</name>